<dbReference type="EnsemblMetazoa" id="GMOY000115-RA">
    <property type="protein sequence ID" value="GMOY000115-PA"/>
    <property type="gene ID" value="GMOY000115"/>
</dbReference>
<protein>
    <submittedName>
        <fullName evidence="1">Uncharacterized protein</fullName>
    </submittedName>
</protein>
<evidence type="ECO:0000313" key="1">
    <source>
        <dbReference type="EnsemblMetazoa" id="GMOY000115-PA"/>
    </source>
</evidence>
<sequence>MYYRLVSRNKYVNYGVSLEWREPITKAILKDAKNNAQGRRAEQLMKTANEGAKFNGFTKQTYNGMAK</sequence>
<keyword evidence="2" id="KW-1185">Reference proteome</keyword>
<proteinExistence type="predicted"/>
<organism evidence="1 2">
    <name type="scientific">Glossina morsitans morsitans</name>
    <name type="common">Savannah tsetse fly</name>
    <dbReference type="NCBI Taxonomy" id="37546"/>
    <lineage>
        <taxon>Eukaryota</taxon>
        <taxon>Metazoa</taxon>
        <taxon>Ecdysozoa</taxon>
        <taxon>Arthropoda</taxon>
        <taxon>Hexapoda</taxon>
        <taxon>Insecta</taxon>
        <taxon>Pterygota</taxon>
        <taxon>Neoptera</taxon>
        <taxon>Endopterygota</taxon>
        <taxon>Diptera</taxon>
        <taxon>Brachycera</taxon>
        <taxon>Muscomorpha</taxon>
        <taxon>Hippoboscoidea</taxon>
        <taxon>Glossinidae</taxon>
        <taxon>Glossina</taxon>
    </lineage>
</organism>
<dbReference type="AlphaFoldDB" id="A0A1B0F9F0"/>
<evidence type="ECO:0000313" key="2">
    <source>
        <dbReference type="Proteomes" id="UP000092444"/>
    </source>
</evidence>
<dbReference type="VEuPathDB" id="VectorBase:GMOY000115"/>
<dbReference type="Proteomes" id="UP000092444">
    <property type="component" value="Unassembled WGS sequence"/>
</dbReference>
<reference evidence="1" key="1">
    <citation type="submission" date="2020-05" db="UniProtKB">
        <authorList>
            <consortium name="EnsemblMetazoa"/>
        </authorList>
    </citation>
    <scope>IDENTIFICATION</scope>
    <source>
        <strain evidence="1">Yale</strain>
    </source>
</reference>
<name>A0A1B0F9F0_GLOMM</name>
<accession>A0A1B0F9F0</accession>
<dbReference type="EMBL" id="CCAG010005301">
    <property type="status" value="NOT_ANNOTATED_CDS"/>
    <property type="molecule type" value="Genomic_DNA"/>
</dbReference>